<protein>
    <recommendedName>
        <fullName evidence="2">DUF397 domain-containing protein</fullName>
    </recommendedName>
</protein>
<name>A0ABN2TFQ5_9ACTN</name>
<organism evidence="3 4">
    <name type="scientific">Nocardiopsis rhodophaea</name>
    <dbReference type="NCBI Taxonomy" id="280238"/>
    <lineage>
        <taxon>Bacteria</taxon>
        <taxon>Bacillati</taxon>
        <taxon>Actinomycetota</taxon>
        <taxon>Actinomycetes</taxon>
        <taxon>Streptosporangiales</taxon>
        <taxon>Nocardiopsidaceae</taxon>
        <taxon>Nocardiopsis</taxon>
    </lineage>
</organism>
<dbReference type="InterPro" id="IPR007278">
    <property type="entry name" value="DUF397"/>
</dbReference>
<gene>
    <name evidence="3" type="ORF">GCM10009799_38880</name>
</gene>
<dbReference type="Pfam" id="PF04149">
    <property type="entry name" value="DUF397"/>
    <property type="match status" value="1"/>
</dbReference>
<sequence length="59" mass="6619">MDAMRQAWHTSSYSVDGPNCVEVSEGPETRIRDTQNRHLGDLRLAAAEWARFVAAASRM</sequence>
<evidence type="ECO:0000313" key="3">
    <source>
        <dbReference type="EMBL" id="GAA2007525.1"/>
    </source>
</evidence>
<evidence type="ECO:0000313" key="4">
    <source>
        <dbReference type="Proteomes" id="UP001501585"/>
    </source>
</evidence>
<evidence type="ECO:0000256" key="1">
    <source>
        <dbReference type="SAM" id="MobiDB-lite"/>
    </source>
</evidence>
<feature type="region of interest" description="Disordered" evidence="1">
    <location>
        <begin position="1"/>
        <end position="21"/>
    </location>
</feature>
<reference evidence="3 4" key="1">
    <citation type="journal article" date="2019" name="Int. J. Syst. Evol. Microbiol.">
        <title>The Global Catalogue of Microorganisms (GCM) 10K type strain sequencing project: providing services to taxonomists for standard genome sequencing and annotation.</title>
        <authorList>
            <consortium name="The Broad Institute Genomics Platform"/>
            <consortium name="The Broad Institute Genome Sequencing Center for Infectious Disease"/>
            <person name="Wu L."/>
            <person name="Ma J."/>
        </authorList>
    </citation>
    <scope>NUCLEOTIDE SEQUENCE [LARGE SCALE GENOMIC DNA]</scope>
    <source>
        <strain evidence="3 4">JCM 15313</strain>
    </source>
</reference>
<comment type="caution">
    <text evidence="3">The sequence shown here is derived from an EMBL/GenBank/DDBJ whole genome shotgun (WGS) entry which is preliminary data.</text>
</comment>
<proteinExistence type="predicted"/>
<dbReference type="Proteomes" id="UP001501585">
    <property type="component" value="Unassembled WGS sequence"/>
</dbReference>
<accession>A0ABN2TFQ5</accession>
<dbReference type="EMBL" id="BAAAPC010000017">
    <property type="protein sequence ID" value="GAA2007525.1"/>
    <property type="molecule type" value="Genomic_DNA"/>
</dbReference>
<keyword evidence="4" id="KW-1185">Reference proteome</keyword>
<feature type="domain" description="DUF397" evidence="2">
    <location>
        <begin position="7"/>
        <end position="56"/>
    </location>
</feature>
<evidence type="ECO:0000259" key="2">
    <source>
        <dbReference type="Pfam" id="PF04149"/>
    </source>
</evidence>
<dbReference type="RefSeq" id="WP_344108572.1">
    <property type="nucleotide sequence ID" value="NZ_BAAAPD010000038.1"/>
</dbReference>